<organism evidence="2 3">
    <name type="scientific">Austrofundulus limnaeus</name>
    <name type="common">Annual killifish</name>
    <dbReference type="NCBI Taxonomy" id="52670"/>
    <lineage>
        <taxon>Eukaryota</taxon>
        <taxon>Metazoa</taxon>
        <taxon>Chordata</taxon>
        <taxon>Craniata</taxon>
        <taxon>Vertebrata</taxon>
        <taxon>Euteleostomi</taxon>
        <taxon>Actinopterygii</taxon>
        <taxon>Neopterygii</taxon>
        <taxon>Teleostei</taxon>
        <taxon>Neoteleostei</taxon>
        <taxon>Acanthomorphata</taxon>
        <taxon>Ovalentaria</taxon>
        <taxon>Atherinomorphae</taxon>
        <taxon>Cyprinodontiformes</taxon>
        <taxon>Rivulidae</taxon>
        <taxon>Austrofundulus</taxon>
    </lineage>
</organism>
<evidence type="ECO:0000313" key="3">
    <source>
        <dbReference type="RefSeq" id="XP_013874181.1"/>
    </source>
</evidence>
<reference evidence="3" key="1">
    <citation type="submission" date="2025-08" db="UniProtKB">
        <authorList>
            <consortium name="RefSeq"/>
        </authorList>
    </citation>
    <scope>IDENTIFICATION</scope>
    <source>
        <strain evidence="3">Quisiro</strain>
        <tissue evidence="3">Liver</tissue>
    </source>
</reference>
<dbReference type="InterPro" id="IPR003360">
    <property type="entry name" value="US22-like"/>
</dbReference>
<feature type="region of interest" description="Disordered" evidence="1">
    <location>
        <begin position="187"/>
        <end position="223"/>
    </location>
</feature>
<dbReference type="Pfam" id="PF02393">
    <property type="entry name" value="US22"/>
    <property type="match status" value="1"/>
</dbReference>
<accession>A0A2I4C2F5</accession>
<feature type="compositionally biased region" description="Polar residues" evidence="1">
    <location>
        <begin position="199"/>
        <end position="223"/>
    </location>
</feature>
<proteinExistence type="predicted"/>
<gene>
    <name evidence="3" type="primary">LOC106524769</name>
</gene>
<name>A0A2I4C2F5_AUSLI</name>
<sequence length="223" mass="24935">MGDSKSLKTSNLSGFPRPNGVIGAAYLEKLSDYVLNHRHEKHDLKSPAGATLTIGPLEDTEYKDKPSEVHGCSKFYLPTTGQMVVIGYVEGTQYPCDQLILMIHENGKLYGYDGDELHEVASSLMHLDKAGLDYPASKSYYYSEAFKDVTMEFWDKVRTSPRVKKAEEEHRELVASRKSKVAELIEKSKAKQRLRKQRSAVSQSCHKLPTSLSQAPQPISSPS</sequence>
<dbReference type="Proteomes" id="UP000192220">
    <property type="component" value="Unplaced"/>
</dbReference>
<protein>
    <submittedName>
        <fullName evidence="3">Uncharacterized protein LOC106524769</fullName>
    </submittedName>
</protein>
<dbReference type="OrthoDB" id="9935986at2759"/>
<dbReference type="RefSeq" id="XP_013874181.1">
    <property type="nucleotide sequence ID" value="XM_014018727.1"/>
</dbReference>
<dbReference type="InParanoid" id="A0A2I4C2F5"/>
<keyword evidence="2" id="KW-1185">Reference proteome</keyword>
<evidence type="ECO:0000256" key="1">
    <source>
        <dbReference type="SAM" id="MobiDB-lite"/>
    </source>
</evidence>
<evidence type="ECO:0000313" key="2">
    <source>
        <dbReference type="Proteomes" id="UP000192220"/>
    </source>
</evidence>
<dbReference type="KEGG" id="alim:106524769"/>
<dbReference type="GeneID" id="106524769"/>
<dbReference type="AlphaFoldDB" id="A0A2I4C2F5"/>